<accession>A0A0D0CZC9</accession>
<reference evidence="2" key="2">
    <citation type="submission" date="2015-01" db="EMBL/GenBank/DDBJ databases">
        <title>Evolutionary Origins and Diversification of the Mycorrhizal Mutualists.</title>
        <authorList>
            <consortium name="DOE Joint Genome Institute"/>
            <consortium name="Mycorrhizal Genomics Consortium"/>
            <person name="Kohler A."/>
            <person name="Kuo A."/>
            <person name="Nagy L.G."/>
            <person name="Floudas D."/>
            <person name="Copeland A."/>
            <person name="Barry K.W."/>
            <person name="Cichocki N."/>
            <person name="Veneault-Fourrey C."/>
            <person name="LaButti K."/>
            <person name="Lindquist E.A."/>
            <person name="Lipzen A."/>
            <person name="Lundell T."/>
            <person name="Morin E."/>
            <person name="Murat C."/>
            <person name="Riley R."/>
            <person name="Ohm R."/>
            <person name="Sun H."/>
            <person name="Tunlid A."/>
            <person name="Henrissat B."/>
            <person name="Grigoriev I.V."/>
            <person name="Hibbett D.S."/>
            <person name="Martin F."/>
        </authorList>
    </citation>
    <scope>NUCLEOTIDE SEQUENCE [LARGE SCALE GENOMIC DNA]</scope>
    <source>
        <strain evidence="2">Ve08.2h10</strain>
    </source>
</reference>
<organism evidence="1 2">
    <name type="scientific">Paxillus rubicundulus Ve08.2h10</name>
    <dbReference type="NCBI Taxonomy" id="930991"/>
    <lineage>
        <taxon>Eukaryota</taxon>
        <taxon>Fungi</taxon>
        <taxon>Dikarya</taxon>
        <taxon>Basidiomycota</taxon>
        <taxon>Agaricomycotina</taxon>
        <taxon>Agaricomycetes</taxon>
        <taxon>Agaricomycetidae</taxon>
        <taxon>Boletales</taxon>
        <taxon>Paxilineae</taxon>
        <taxon>Paxillaceae</taxon>
        <taxon>Paxillus</taxon>
    </lineage>
</organism>
<feature type="non-terminal residue" evidence="1">
    <location>
        <position position="1"/>
    </location>
</feature>
<dbReference type="AlphaFoldDB" id="A0A0D0CZC9"/>
<evidence type="ECO:0000313" key="2">
    <source>
        <dbReference type="Proteomes" id="UP000054538"/>
    </source>
</evidence>
<dbReference type="InParanoid" id="A0A0D0CZC9"/>
<dbReference type="HOGENOM" id="CLU_155624_0_2_1"/>
<gene>
    <name evidence="1" type="ORF">PAXRUDRAFT_179811</name>
</gene>
<dbReference type="OrthoDB" id="2660569at2759"/>
<name>A0A0D0CZC9_9AGAM</name>
<sequence length="101" mass="11353">LHELIITDWKEYFEVLKRDLAAAVGQVSFTADIWSDGLHHPYLGMTAHWIKWGENSQLSLEAGLIAFHRLVGRHDGKGLVKAALAMLDRADATLKVWSRST</sequence>
<dbReference type="Proteomes" id="UP000054538">
    <property type="component" value="Unassembled WGS sequence"/>
</dbReference>
<protein>
    <submittedName>
        <fullName evidence="1">Uncharacterized protein</fullName>
    </submittedName>
</protein>
<reference evidence="1 2" key="1">
    <citation type="submission" date="2014-04" db="EMBL/GenBank/DDBJ databases">
        <authorList>
            <consortium name="DOE Joint Genome Institute"/>
            <person name="Kuo A."/>
            <person name="Kohler A."/>
            <person name="Jargeat P."/>
            <person name="Nagy L.G."/>
            <person name="Floudas D."/>
            <person name="Copeland A."/>
            <person name="Barry K.W."/>
            <person name="Cichocki N."/>
            <person name="Veneault-Fourrey C."/>
            <person name="LaButti K."/>
            <person name="Lindquist E.A."/>
            <person name="Lipzen A."/>
            <person name="Lundell T."/>
            <person name="Morin E."/>
            <person name="Murat C."/>
            <person name="Sun H."/>
            <person name="Tunlid A."/>
            <person name="Henrissat B."/>
            <person name="Grigoriev I.V."/>
            <person name="Hibbett D.S."/>
            <person name="Martin F."/>
            <person name="Nordberg H.P."/>
            <person name="Cantor M.N."/>
            <person name="Hua S.X."/>
        </authorList>
    </citation>
    <scope>NUCLEOTIDE SEQUENCE [LARGE SCALE GENOMIC DNA]</scope>
    <source>
        <strain evidence="1 2">Ve08.2h10</strain>
    </source>
</reference>
<keyword evidence="2" id="KW-1185">Reference proteome</keyword>
<proteinExistence type="predicted"/>
<dbReference type="EMBL" id="KN830375">
    <property type="protein sequence ID" value="KIK72844.1"/>
    <property type="molecule type" value="Genomic_DNA"/>
</dbReference>
<evidence type="ECO:0000313" key="1">
    <source>
        <dbReference type="EMBL" id="KIK72844.1"/>
    </source>
</evidence>